<sequence length="169" mass="20004">MDDPNVAESFYWKLKNSDKSKFNEDVIPQSETFIGMKSDQLPANMKYIKKNYILQGKDLNKIKFTDFVNEFKYHQEMNRDNKHTIKEAELKTTLKTFGIKIEPYGSGGVLRLMMTHSDLYELFKSKNWLSDTDEIINFKPVTTKERQYEIKKEIGLLQNEYDRLERVGL</sequence>
<dbReference type="GeneID" id="8629231"/>
<comment type="caution">
    <text evidence="1">The sequence shown here is derived from an EMBL/GenBank/DDBJ whole genome shotgun (WGS) entry which is preliminary data.</text>
</comment>
<reference evidence="1 2" key="1">
    <citation type="journal article" date="2005" name="Nature">
        <title>The genome of the social amoeba Dictyostelium discoideum.</title>
        <authorList>
            <consortium name="The Dictyostelium discoideum Sequencing Consortium"/>
            <person name="Eichinger L."/>
            <person name="Pachebat J.A."/>
            <person name="Glockner G."/>
            <person name="Rajandream M.A."/>
            <person name="Sucgang R."/>
            <person name="Berriman M."/>
            <person name="Song J."/>
            <person name="Olsen R."/>
            <person name="Szafranski K."/>
            <person name="Xu Q."/>
            <person name="Tunggal B."/>
            <person name="Kummerfeld S."/>
            <person name="Madera M."/>
            <person name="Konfortov B.A."/>
            <person name="Rivero F."/>
            <person name="Bankier A.T."/>
            <person name="Lehmann R."/>
            <person name="Hamlin N."/>
            <person name="Davies R."/>
            <person name="Gaudet P."/>
            <person name="Fey P."/>
            <person name="Pilcher K."/>
            <person name="Chen G."/>
            <person name="Saunders D."/>
            <person name="Sodergren E."/>
            <person name="Davis P."/>
            <person name="Kerhornou A."/>
            <person name="Nie X."/>
            <person name="Hall N."/>
            <person name="Anjard C."/>
            <person name="Hemphill L."/>
            <person name="Bason N."/>
            <person name="Farbrother P."/>
            <person name="Desany B."/>
            <person name="Just E."/>
            <person name="Morio T."/>
            <person name="Rost R."/>
            <person name="Churcher C."/>
            <person name="Cooper J."/>
            <person name="Haydock S."/>
            <person name="van Driessche N."/>
            <person name="Cronin A."/>
            <person name="Goodhead I."/>
            <person name="Muzny D."/>
            <person name="Mourier T."/>
            <person name="Pain A."/>
            <person name="Lu M."/>
            <person name="Harper D."/>
            <person name="Lindsay R."/>
            <person name="Hauser H."/>
            <person name="James K."/>
            <person name="Quiles M."/>
            <person name="Madan Babu M."/>
            <person name="Saito T."/>
            <person name="Buchrieser C."/>
            <person name="Wardroper A."/>
            <person name="Felder M."/>
            <person name="Thangavelu M."/>
            <person name="Johnson D."/>
            <person name="Knights A."/>
            <person name="Loulseged H."/>
            <person name="Mungall K."/>
            <person name="Oliver K."/>
            <person name="Price C."/>
            <person name="Quail M.A."/>
            <person name="Urushihara H."/>
            <person name="Hernandez J."/>
            <person name="Rabbinowitsch E."/>
            <person name="Steffen D."/>
            <person name="Sanders M."/>
            <person name="Ma J."/>
            <person name="Kohara Y."/>
            <person name="Sharp S."/>
            <person name="Simmonds M."/>
            <person name="Spiegler S."/>
            <person name="Tivey A."/>
            <person name="Sugano S."/>
            <person name="White B."/>
            <person name="Walker D."/>
            <person name="Woodward J."/>
            <person name="Winckler T."/>
            <person name="Tanaka Y."/>
            <person name="Shaulsky G."/>
            <person name="Schleicher M."/>
            <person name="Weinstock G."/>
            <person name="Rosenthal A."/>
            <person name="Cox E.C."/>
            <person name="Chisholm R.L."/>
            <person name="Gibbs R."/>
            <person name="Loomis W.F."/>
            <person name="Platzer M."/>
            <person name="Kay R.R."/>
            <person name="Williams J."/>
            <person name="Dear P.H."/>
            <person name="Noegel A.A."/>
            <person name="Barrell B."/>
            <person name="Kuspa A."/>
        </authorList>
    </citation>
    <scope>NUCLEOTIDE SEQUENCE [LARGE SCALE GENOMIC DNA]</scope>
    <source>
        <strain evidence="1 2">AX4</strain>
    </source>
</reference>
<evidence type="ECO:0000313" key="2">
    <source>
        <dbReference type="Proteomes" id="UP000002195"/>
    </source>
</evidence>
<accession>Q54BS8</accession>
<name>Q54BS8_DICDI</name>
<dbReference type="InParanoid" id="Q54BS8"/>
<proteinExistence type="predicted"/>
<dbReference type="dictyBase" id="DDB_G0293454"/>
<dbReference type="VEuPathDB" id="AmoebaDB:DDB_G0293454"/>
<dbReference type="KEGG" id="ddi:DDB_G0293454"/>
<dbReference type="AlphaFoldDB" id="Q54BS8"/>
<dbReference type="Proteomes" id="UP000002195">
    <property type="component" value="Unassembled WGS sequence"/>
</dbReference>
<gene>
    <name evidence="1" type="ORF">DDB_G0293454</name>
</gene>
<protein>
    <submittedName>
        <fullName evidence="1">Uncharacterized protein</fullName>
    </submittedName>
</protein>
<evidence type="ECO:0000313" key="1">
    <source>
        <dbReference type="EMBL" id="EAL60711.1"/>
    </source>
</evidence>
<keyword evidence="2" id="KW-1185">Reference proteome</keyword>
<organism evidence="1 2">
    <name type="scientific">Dictyostelium discoideum</name>
    <name type="common">Social amoeba</name>
    <dbReference type="NCBI Taxonomy" id="44689"/>
    <lineage>
        <taxon>Eukaryota</taxon>
        <taxon>Amoebozoa</taxon>
        <taxon>Evosea</taxon>
        <taxon>Eumycetozoa</taxon>
        <taxon>Dictyostelia</taxon>
        <taxon>Dictyosteliales</taxon>
        <taxon>Dictyosteliaceae</taxon>
        <taxon>Dictyostelium</taxon>
    </lineage>
</organism>
<dbReference type="RefSeq" id="XP_629123.1">
    <property type="nucleotide sequence ID" value="XM_629121.1"/>
</dbReference>
<dbReference type="EMBL" id="AAFI02000211">
    <property type="protein sequence ID" value="EAL60711.1"/>
    <property type="molecule type" value="Genomic_DNA"/>
</dbReference>
<dbReference type="PaxDb" id="44689-DDB0191947"/>
<dbReference type="HOGENOM" id="CLU_1581409_0_0_1"/>